<feature type="domain" description="SMP-LTD" evidence="11">
    <location>
        <begin position="202"/>
        <end position="395"/>
    </location>
</feature>
<comment type="subcellular location">
    <subcellularLocation>
        <location evidence="1">Membrane</location>
    </subcellularLocation>
</comment>
<dbReference type="GO" id="GO:0046872">
    <property type="term" value="F:metal ion binding"/>
    <property type="evidence" value="ECO:0007669"/>
    <property type="project" value="UniProtKB-KW"/>
</dbReference>
<organism evidence="12 13">
    <name type="scientific">Polarella glacialis</name>
    <name type="common">Dinoflagellate</name>
    <dbReference type="NCBI Taxonomy" id="89957"/>
    <lineage>
        <taxon>Eukaryota</taxon>
        <taxon>Sar</taxon>
        <taxon>Alveolata</taxon>
        <taxon>Dinophyceae</taxon>
        <taxon>Suessiales</taxon>
        <taxon>Suessiaceae</taxon>
        <taxon>Polarella</taxon>
    </lineage>
</organism>
<evidence type="ECO:0000256" key="2">
    <source>
        <dbReference type="ARBA" id="ARBA00022448"/>
    </source>
</evidence>
<feature type="domain" description="C2" evidence="10">
    <location>
        <begin position="1107"/>
        <end position="1232"/>
    </location>
</feature>
<evidence type="ECO:0000259" key="10">
    <source>
        <dbReference type="PROSITE" id="PS50004"/>
    </source>
</evidence>
<dbReference type="GO" id="GO:0016020">
    <property type="term" value="C:membrane"/>
    <property type="evidence" value="ECO:0007669"/>
    <property type="project" value="UniProtKB-SubCell"/>
</dbReference>
<dbReference type="Pfam" id="PF00168">
    <property type="entry name" value="C2"/>
    <property type="match status" value="4"/>
</dbReference>
<keyword evidence="13" id="KW-1185">Reference proteome</keyword>
<evidence type="ECO:0000256" key="5">
    <source>
        <dbReference type="ARBA" id="ARBA00023055"/>
    </source>
</evidence>
<dbReference type="PANTHER" id="PTHR45911">
    <property type="entry name" value="C2 DOMAIN-CONTAINING PROTEIN"/>
    <property type="match status" value="1"/>
</dbReference>
<feature type="coiled-coil region" evidence="8">
    <location>
        <begin position="800"/>
        <end position="841"/>
    </location>
</feature>
<accession>A0A813F9V2</accession>
<dbReference type="PROSITE" id="PS51847">
    <property type="entry name" value="SMP"/>
    <property type="match status" value="1"/>
</dbReference>
<keyword evidence="2" id="KW-0813">Transport</keyword>
<feature type="region of interest" description="Disordered" evidence="9">
    <location>
        <begin position="1"/>
        <end position="31"/>
    </location>
</feature>
<evidence type="ECO:0000313" key="13">
    <source>
        <dbReference type="Proteomes" id="UP000654075"/>
    </source>
</evidence>
<feature type="compositionally biased region" description="Polar residues" evidence="9">
    <location>
        <begin position="1"/>
        <end position="30"/>
    </location>
</feature>
<evidence type="ECO:0000313" key="12">
    <source>
        <dbReference type="EMBL" id="CAE8610316.1"/>
    </source>
</evidence>
<dbReference type="Gene3D" id="2.60.40.150">
    <property type="entry name" value="C2 domain"/>
    <property type="match status" value="4"/>
</dbReference>
<keyword evidence="5" id="KW-0445">Lipid transport</keyword>
<dbReference type="EMBL" id="CAJNNV010024621">
    <property type="protein sequence ID" value="CAE8610316.1"/>
    <property type="molecule type" value="Genomic_DNA"/>
</dbReference>
<evidence type="ECO:0000256" key="6">
    <source>
        <dbReference type="ARBA" id="ARBA00023121"/>
    </source>
</evidence>
<feature type="domain" description="C2" evidence="10">
    <location>
        <begin position="967"/>
        <end position="1092"/>
    </location>
</feature>
<evidence type="ECO:0008006" key="14">
    <source>
        <dbReference type="Google" id="ProtNLM"/>
    </source>
</evidence>
<dbReference type="SMART" id="SM00239">
    <property type="entry name" value="C2"/>
    <property type="match status" value="5"/>
</dbReference>
<evidence type="ECO:0000256" key="7">
    <source>
        <dbReference type="ARBA" id="ARBA00023136"/>
    </source>
</evidence>
<dbReference type="InterPro" id="IPR035892">
    <property type="entry name" value="C2_domain_sf"/>
</dbReference>
<dbReference type="SUPFAM" id="SSF49562">
    <property type="entry name" value="C2 domain (Calcium/lipid-binding domain, CaLB)"/>
    <property type="match status" value="4"/>
</dbReference>
<evidence type="ECO:0000256" key="8">
    <source>
        <dbReference type="SAM" id="Coils"/>
    </source>
</evidence>
<keyword evidence="4" id="KW-0106">Calcium</keyword>
<keyword evidence="8" id="KW-0175">Coiled coil</keyword>
<dbReference type="GO" id="GO:0008289">
    <property type="term" value="F:lipid binding"/>
    <property type="evidence" value="ECO:0007669"/>
    <property type="project" value="UniProtKB-KW"/>
</dbReference>
<dbReference type="PROSITE" id="PS50004">
    <property type="entry name" value="C2"/>
    <property type="match status" value="4"/>
</dbReference>
<dbReference type="OrthoDB" id="437379at2759"/>
<evidence type="ECO:0000259" key="11">
    <source>
        <dbReference type="PROSITE" id="PS51847"/>
    </source>
</evidence>
<evidence type="ECO:0000256" key="1">
    <source>
        <dbReference type="ARBA" id="ARBA00004370"/>
    </source>
</evidence>
<evidence type="ECO:0000256" key="9">
    <source>
        <dbReference type="SAM" id="MobiDB-lite"/>
    </source>
</evidence>
<dbReference type="Proteomes" id="UP000654075">
    <property type="component" value="Unassembled WGS sequence"/>
</dbReference>
<comment type="caution">
    <text evidence="12">The sequence shown here is derived from an EMBL/GenBank/DDBJ whole genome shotgun (WGS) entry which is preliminary data.</text>
</comment>
<dbReference type="CDD" id="cd00030">
    <property type="entry name" value="C2"/>
    <property type="match status" value="4"/>
</dbReference>
<keyword evidence="6" id="KW-0446">Lipid-binding</keyword>
<feature type="domain" description="C2" evidence="10">
    <location>
        <begin position="825"/>
        <end position="950"/>
    </location>
</feature>
<gene>
    <name evidence="12" type="ORF">PGLA1383_LOCUS28144</name>
</gene>
<evidence type="ECO:0000256" key="3">
    <source>
        <dbReference type="ARBA" id="ARBA00022723"/>
    </source>
</evidence>
<dbReference type="InterPro" id="IPR031468">
    <property type="entry name" value="SMP_LBD"/>
</dbReference>
<evidence type="ECO:0000256" key="4">
    <source>
        <dbReference type="ARBA" id="ARBA00022837"/>
    </source>
</evidence>
<dbReference type="InterPro" id="IPR000008">
    <property type="entry name" value="C2_dom"/>
</dbReference>
<feature type="domain" description="C2" evidence="10">
    <location>
        <begin position="397"/>
        <end position="526"/>
    </location>
</feature>
<dbReference type="GO" id="GO:0006869">
    <property type="term" value="P:lipid transport"/>
    <property type="evidence" value="ECO:0007669"/>
    <property type="project" value="UniProtKB-KW"/>
</dbReference>
<name>A0A813F9V2_POLGL</name>
<keyword evidence="7" id="KW-0472">Membrane</keyword>
<protein>
    <recommendedName>
        <fullName evidence="14">Calmodulin</fullName>
    </recommendedName>
</protein>
<sequence length="1326" mass="145773">MRVSATPPNRVSATPPNGGQQPMTVISGSPQPGFLQRQAVNSSPGGPRLQTTPVIKAASYVGARPPYPVPGVPQVLRPGGSQASSVYQASVYQAPLPVNFGGTLTVPGMSATARQVGFPRTISSVSHQSAHTFTSYQPGGQHVMPHSPTQVWPTEFIKRIWPGVAEFIGKQIKKQLQIPGGSPQCLQVDQMVARFQHMPVPIPVTSDWLNNVLKVFWPVISLSLDQVLKAQLVPMLRLYLKFLEPFDVDPCELGEHPPEISELKILQNRISEGWIDLSMRVQWHSDANIKFSCRAGSLGLPKLSFGATVFVSFYGLIPSPPFFEGFTVYLGSGLLPAKAMEKHAMAHKENFLGLGFEGVLSAFSSSLIGEVLLRALNNALGKVITLPHRISVLLAAKSAHIYSIVRPKPKGCLQVTLLGIKDLKGTDFKLHTLWDGERSNDPFVTVQMGDLDDFTFKSSTVYDNLNPEWEEENTYHFLLEVPQLQRFNIRVWDDGVVQQLRTRVSGQVSDADEIARKLSLNIFEILELPEHATLDKEIRVDRWIGLDSWWHGRETGDEASFSQAQAQAHMVFHWRPITNGPPATSIPAVSNDDDDSWPTYLLRVGIGDIEQRDYTTGSGGDKIYVTCDVSPAMSANGEMHSETTDGITKKTTNKATPQLLSLGALGSEDTNFVVNRIARAMVGESDRDAVFNQAFFYLLRAPTAATVTLEVFAEPAFDPENPKFLGRLTKQVGSLLFEPDMIKNIKKEALDDWVGNNPTLFAGQLQLWRIGGANHGDSSAFPGGRSQISSGVVAKKAKEVAAKKAKARHLEFEAARLRAQAEELERQAREQDCEASRQSKSKILRVKVVSARGLRAADWRLLSKASSDPYCVCEIQGGAVHKSSSFKTHVVSKTLEPIWEYEAKLSSYRPNNALKFSVFDDDWGKSHDLLGQIVLDPKQFYPNGFAGELKLNDAGTNEEAYIEIKISDQNGDFPPDASQAEDGSKLKVTMVGARSLFAADWSLVHERSSDPYCSCEVHGKPKVKVRTQTMEKTLNPSWNHETKIRGYQIGDALKFTVFDEDWGKSDDVLGHIKVESSQFHPMGFVGELRLTDAGGQEAYIDVKISNADGEYPEAPDANDDDLVSKLKIKILGARGLRAADFSLLNAGSSDPYCVCETPGRANAKIAQIRTQAIEKTLKPEWNYESKLRHYRVGDYLKFRVFDEDWGTTDDLLGHFTLEPSQFYPNGFAGELRLNDAGKGHEAYLEVQISNAEGEFGQGSSAGSPAVAQLPSTSYATEHGSSVAVSNGSVTPSLSMVESLRESGGAFRQSMKEKGKNVRGMLFGTDS</sequence>
<proteinExistence type="predicted"/>
<reference evidence="12" key="1">
    <citation type="submission" date="2021-02" db="EMBL/GenBank/DDBJ databases">
        <authorList>
            <person name="Dougan E. K."/>
            <person name="Rhodes N."/>
            <person name="Thang M."/>
            <person name="Chan C."/>
        </authorList>
    </citation>
    <scope>NUCLEOTIDE SEQUENCE</scope>
</reference>
<keyword evidence="3" id="KW-0479">Metal-binding</keyword>